<protein>
    <recommendedName>
        <fullName evidence="5">Elongator complex protein 4</fullName>
    </recommendedName>
</protein>
<evidence type="ECO:0000256" key="8">
    <source>
        <dbReference type="ARBA" id="ARBA00023242"/>
    </source>
</evidence>
<dbReference type="EMBL" id="CP119953">
    <property type="protein sequence ID" value="WFC95801.1"/>
    <property type="molecule type" value="Genomic_DNA"/>
</dbReference>
<evidence type="ECO:0000313" key="10">
    <source>
        <dbReference type="EMBL" id="WFC95801.1"/>
    </source>
</evidence>
<evidence type="ECO:0000313" key="11">
    <source>
        <dbReference type="Proteomes" id="UP001216638"/>
    </source>
</evidence>
<dbReference type="InterPro" id="IPR027417">
    <property type="entry name" value="P-loop_NTPase"/>
</dbReference>
<reference evidence="10" key="1">
    <citation type="submission" date="2023-03" db="EMBL/GenBank/DDBJ databases">
        <title>Mating type loci evolution in Malassezia.</title>
        <authorList>
            <person name="Coelho M.A."/>
        </authorList>
    </citation>
    <scope>NUCLEOTIDE SEQUENCE</scope>
    <source>
        <strain evidence="10">CBS 14135</strain>
    </source>
</reference>
<dbReference type="Proteomes" id="UP001216638">
    <property type="component" value="Chromosome 3"/>
</dbReference>
<dbReference type="CDD" id="cd19494">
    <property type="entry name" value="Elp4"/>
    <property type="match status" value="1"/>
</dbReference>
<evidence type="ECO:0000256" key="2">
    <source>
        <dbReference type="ARBA" id="ARBA00004496"/>
    </source>
</evidence>
<keyword evidence="11" id="KW-1185">Reference proteome</keyword>
<proteinExistence type="inferred from homology"/>
<comment type="similarity">
    <text evidence="4">Belongs to the ELP4 family.</text>
</comment>
<evidence type="ECO:0000256" key="3">
    <source>
        <dbReference type="ARBA" id="ARBA00005043"/>
    </source>
</evidence>
<dbReference type="GO" id="GO:0005737">
    <property type="term" value="C:cytoplasm"/>
    <property type="evidence" value="ECO:0007669"/>
    <property type="project" value="UniProtKB-SubCell"/>
</dbReference>
<feature type="compositionally biased region" description="Basic and acidic residues" evidence="9">
    <location>
        <begin position="398"/>
        <end position="412"/>
    </location>
</feature>
<evidence type="ECO:0000256" key="4">
    <source>
        <dbReference type="ARBA" id="ARBA00007573"/>
    </source>
</evidence>
<organism evidence="10 11">
    <name type="scientific">Malassezia brasiliensis</name>
    <dbReference type="NCBI Taxonomy" id="1821822"/>
    <lineage>
        <taxon>Eukaryota</taxon>
        <taxon>Fungi</taxon>
        <taxon>Dikarya</taxon>
        <taxon>Basidiomycota</taxon>
        <taxon>Ustilaginomycotina</taxon>
        <taxon>Malasseziomycetes</taxon>
        <taxon>Malasseziales</taxon>
        <taxon>Malasseziaceae</taxon>
        <taxon>Malassezia</taxon>
    </lineage>
</organism>
<name>A0AAF0DVY7_9BASI</name>
<feature type="region of interest" description="Disordered" evidence="9">
    <location>
        <begin position="398"/>
        <end position="450"/>
    </location>
</feature>
<dbReference type="PANTHER" id="PTHR12896:SF1">
    <property type="entry name" value="ELONGATOR COMPLEX PROTEIN 4"/>
    <property type="match status" value="1"/>
</dbReference>
<evidence type="ECO:0000256" key="1">
    <source>
        <dbReference type="ARBA" id="ARBA00004123"/>
    </source>
</evidence>
<comment type="pathway">
    <text evidence="3">tRNA modification; 5-methoxycarbonylmethyl-2-thiouridine-tRNA biosynthesis.</text>
</comment>
<dbReference type="InterPro" id="IPR008728">
    <property type="entry name" value="Elongator_complex_protein_4"/>
</dbReference>
<dbReference type="Pfam" id="PF05625">
    <property type="entry name" value="PAXNEB"/>
    <property type="match status" value="1"/>
</dbReference>
<sequence length="502" mass="51879">MSVFQRRTRAAAGAPPEGVRAAPYSAPVPLLSMGVAALDDILCGGGVLAGSVVLFVPCAETGTASPAELGAPAAGGAARAAFDAPRTAAAEPYTDLFLGYTAAQGLASRHVTVVVGPHASSFVGTLMGRATDDAVTEEAAPAEQMQDMKIAWRYNQMQRVAAPPVRAKEAAFCSVFDLTKQIPSDEVARARADGLLYTSADDAPLADTAWATIEQGVAQCRTQTAAQGTPAPALRIVLRDWGSSAWGIHASSMVPFLLRLRTLARTLSMPTSGTPVPCIVAASLSAELQTHNAHGANLVHRLTHLADGAIGLTSFAASPALRDVFPDTTGALRVFRTPSIGTLTNPSLRASVLRGMGAGSAAHPTRGAGGAGGGENNLAFKVRRKRLVIDTLHLDTDGGVRERRTKPSEDAPTHTTTPTPRAASTAETPTAQRAAAASAPAAAPAPAPASVEVALDDTRAARLPREAPMALPPFAGLERLRERGLRARAELGASTPPQTYEM</sequence>
<dbReference type="GO" id="GO:0033588">
    <property type="term" value="C:elongator holoenzyme complex"/>
    <property type="evidence" value="ECO:0007669"/>
    <property type="project" value="InterPro"/>
</dbReference>
<dbReference type="AlphaFoldDB" id="A0AAF0DVY7"/>
<evidence type="ECO:0000256" key="6">
    <source>
        <dbReference type="ARBA" id="ARBA00022490"/>
    </source>
</evidence>
<accession>A0AAF0DVY7</accession>
<gene>
    <name evidence="10" type="primary">ELP4</name>
    <name evidence="10" type="ORF">MBRA1_002455</name>
</gene>
<comment type="subcellular location">
    <subcellularLocation>
        <location evidence="2">Cytoplasm</location>
    </subcellularLocation>
    <subcellularLocation>
        <location evidence="1">Nucleus</location>
    </subcellularLocation>
</comment>
<evidence type="ECO:0000256" key="9">
    <source>
        <dbReference type="SAM" id="MobiDB-lite"/>
    </source>
</evidence>
<dbReference type="Gene3D" id="3.40.50.300">
    <property type="entry name" value="P-loop containing nucleotide triphosphate hydrolases"/>
    <property type="match status" value="1"/>
</dbReference>
<evidence type="ECO:0000256" key="5">
    <source>
        <dbReference type="ARBA" id="ARBA00020265"/>
    </source>
</evidence>
<dbReference type="PANTHER" id="PTHR12896">
    <property type="entry name" value="PAX6 NEIGHBOR PROTEIN PAXNEB"/>
    <property type="match status" value="1"/>
</dbReference>
<keyword evidence="8" id="KW-0539">Nucleus</keyword>
<dbReference type="GO" id="GO:0008023">
    <property type="term" value="C:transcription elongation factor complex"/>
    <property type="evidence" value="ECO:0007669"/>
    <property type="project" value="TreeGrafter"/>
</dbReference>
<dbReference type="GO" id="GO:0002098">
    <property type="term" value="P:tRNA wobble uridine modification"/>
    <property type="evidence" value="ECO:0007669"/>
    <property type="project" value="InterPro"/>
</dbReference>
<evidence type="ECO:0000256" key="7">
    <source>
        <dbReference type="ARBA" id="ARBA00022694"/>
    </source>
</evidence>
<feature type="compositionally biased region" description="Low complexity" evidence="9">
    <location>
        <begin position="413"/>
        <end position="450"/>
    </location>
</feature>
<keyword evidence="7" id="KW-0819">tRNA processing</keyword>
<keyword evidence="6" id="KW-0963">Cytoplasm</keyword>